<protein>
    <submittedName>
        <fullName evidence="1">Uncharacterized protein</fullName>
    </submittedName>
</protein>
<dbReference type="EMBL" id="CABWIK020000096">
    <property type="protein sequence ID" value="CAB3975905.1"/>
    <property type="molecule type" value="Genomic_DNA"/>
</dbReference>
<gene>
    <name evidence="1" type="ORF">BCO9919_07256</name>
</gene>
<evidence type="ECO:0000313" key="1">
    <source>
        <dbReference type="EMBL" id="CAB3975905.1"/>
    </source>
</evidence>
<proteinExistence type="predicted"/>
<accession>A0A6J5JXX8</accession>
<sequence length="127" mass="14387">MNHNSTAIIAKLAVATIAGLTFDRKHRALEEGMDTSHSRPRKQLCRIDIESHGDSLDIVNRYVDPCPFDLTDKRPIQTGGKAKLFLRQRPCNPLRTNVVRQHIPQRDEFGFGIGTFERRGHAPIFAI</sequence>
<dbReference type="AlphaFoldDB" id="A0A6J5JXX8"/>
<name>A0A6J5JXX8_9BURK</name>
<organism evidence="1 2">
    <name type="scientific">Burkholderia cenocepacia</name>
    <dbReference type="NCBI Taxonomy" id="95486"/>
    <lineage>
        <taxon>Bacteria</taxon>
        <taxon>Pseudomonadati</taxon>
        <taxon>Pseudomonadota</taxon>
        <taxon>Betaproteobacteria</taxon>
        <taxon>Burkholderiales</taxon>
        <taxon>Burkholderiaceae</taxon>
        <taxon>Burkholderia</taxon>
        <taxon>Burkholderia cepacia complex</taxon>
    </lineage>
</organism>
<dbReference type="Proteomes" id="UP000494322">
    <property type="component" value="Unassembled WGS sequence"/>
</dbReference>
<reference evidence="1 2" key="1">
    <citation type="submission" date="2020-04" db="EMBL/GenBank/DDBJ databases">
        <authorList>
            <person name="Depoorter E."/>
        </authorList>
    </citation>
    <scope>NUCLEOTIDE SEQUENCE [LARGE SCALE GENOMIC DNA]</scope>
    <source>
        <strain evidence="1 2">BCC0132</strain>
    </source>
</reference>
<evidence type="ECO:0000313" key="2">
    <source>
        <dbReference type="Proteomes" id="UP000494322"/>
    </source>
</evidence>